<evidence type="ECO:0000313" key="2">
    <source>
        <dbReference type="EMBL" id="QDY43025.1"/>
    </source>
</evidence>
<feature type="domain" description="Bacterial Ig-like" evidence="1">
    <location>
        <begin position="15"/>
        <end position="88"/>
    </location>
</feature>
<name>A0A518XFQ8_9GAMM</name>
<evidence type="ECO:0000259" key="1">
    <source>
        <dbReference type="Pfam" id="PF19077"/>
    </source>
</evidence>
<dbReference type="AlphaFoldDB" id="A0A518XFQ8"/>
<dbReference type="OrthoDB" id="6545677at2"/>
<feature type="domain" description="Bacterial Ig-like" evidence="1">
    <location>
        <begin position="213"/>
        <end position="293"/>
    </location>
</feature>
<keyword evidence="3" id="KW-1185">Reference proteome</keyword>
<accession>A0A518XFQ8</accession>
<reference evidence="2 3" key="1">
    <citation type="submission" date="2018-10" db="EMBL/GenBank/DDBJ databases">
        <title>Genome Sequencing of Pantoea dispersa DSM 32899.</title>
        <authorList>
            <person name="Nawrath M."/>
            <person name="Ottenheim C."/>
            <person name="Wilm A."/>
            <person name="Zimmermann W."/>
            <person name="Wu J.C."/>
        </authorList>
    </citation>
    <scope>NUCLEOTIDE SEQUENCE [LARGE SCALE GENOMIC DNA]</scope>
    <source>
        <strain evidence="2 3">DSM 32899</strain>
    </source>
</reference>
<dbReference type="Proteomes" id="UP000319411">
    <property type="component" value="Chromosome"/>
</dbReference>
<feature type="domain" description="Bacterial Ig-like" evidence="1">
    <location>
        <begin position="103"/>
        <end position="187"/>
    </location>
</feature>
<evidence type="ECO:0000313" key="3">
    <source>
        <dbReference type="Proteomes" id="UP000319411"/>
    </source>
</evidence>
<dbReference type="KEGG" id="pdis:D8B20_14570"/>
<sequence>MTQTINKLIRQTITNPFPTIRGNAPRNEGATVYITADGVTFTTTVVDGKWSWQTESALDEGDHVFSFFLVDRAGNVGPSSQYLLTLDTLPPDAPVILQASDDFGASTGILRPGETTDDKTPTLKGSAEPNSTVKIYAGDKLVGETTADRNGLWQLEVELENGTHELRAEAIDSVNHVSDKSDPFMLTVNAPAEGIDNPPVLNDIWDDVGPGIGAISQDGHTNDNMPTFSGTGIAGETVIIFDNGSAIGAAGVDASGDWRFTPATGLPDGDHVITVAHQGSSAQSPAWAFNVDTQRPDVPNPGINALLHDASEGMFIENGKTQLLLNSDEVDLAPLHAMLNAADSCWEQQAGSVTVGGQQYQVYSQTGCDTELLIPETVKNELA</sequence>
<proteinExistence type="predicted"/>
<dbReference type="Pfam" id="PF19077">
    <property type="entry name" value="Big_13"/>
    <property type="match status" value="3"/>
</dbReference>
<dbReference type="Gene3D" id="3.30.420.430">
    <property type="match status" value="3"/>
</dbReference>
<dbReference type="EMBL" id="CP032702">
    <property type="protein sequence ID" value="QDY43025.1"/>
    <property type="molecule type" value="Genomic_DNA"/>
</dbReference>
<gene>
    <name evidence="2" type="ORF">D8B20_14570</name>
</gene>
<dbReference type="RefSeq" id="WP_145889523.1">
    <property type="nucleotide sequence ID" value="NZ_CP032702.1"/>
</dbReference>
<dbReference type="NCBIfam" id="NF033510">
    <property type="entry name" value="Ca_tandemer"/>
    <property type="match status" value="3"/>
</dbReference>
<organism evidence="2 3">
    <name type="scientific">Candidatus Pantoea soli</name>
    <dbReference type="NCBI Taxonomy" id="3098669"/>
    <lineage>
        <taxon>Bacteria</taxon>
        <taxon>Pseudomonadati</taxon>
        <taxon>Pseudomonadota</taxon>
        <taxon>Gammaproteobacteria</taxon>
        <taxon>Enterobacterales</taxon>
        <taxon>Erwiniaceae</taxon>
        <taxon>Pantoea</taxon>
    </lineage>
</organism>
<protein>
    <recommendedName>
        <fullName evidence="1">Bacterial Ig-like domain-containing protein</fullName>
    </recommendedName>
</protein>
<dbReference type="InterPro" id="IPR044016">
    <property type="entry name" value="Big_13"/>
</dbReference>